<feature type="signal peptide" evidence="4">
    <location>
        <begin position="1"/>
        <end position="29"/>
    </location>
</feature>
<dbReference type="GO" id="GO:0005737">
    <property type="term" value="C:cytoplasm"/>
    <property type="evidence" value="ECO:0007669"/>
    <property type="project" value="TreeGrafter"/>
</dbReference>
<dbReference type="GO" id="GO:0004575">
    <property type="term" value="F:sucrose alpha-glucosidase activity"/>
    <property type="evidence" value="ECO:0007669"/>
    <property type="project" value="TreeGrafter"/>
</dbReference>
<dbReference type="PANTHER" id="PTHR42800:SF1">
    <property type="entry name" value="EXOINULINASE INUD (AFU_ORTHOLOGUE AFUA_5G00480)"/>
    <property type="match status" value="1"/>
</dbReference>
<dbReference type="InterPro" id="IPR013148">
    <property type="entry name" value="Glyco_hydro_32_N"/>
</dbReference>
<dbReference type="Proteomes" id="UP000216316">
    <property type="component" value="Unassembled WGS sequence"/>
</dbReference>
<dbReference type="GO" id="GO:0005987">
    <property type="term" value="P:sucrose catabolic process"/>
    <property type="evidence" value="ECO:0007669"/>
    <property type="project" value="TreeGrafter"/>
</dbReference>
<sequence>MKLTNTILSTGALVALGIGMAITTTTVHADSVTSTAHESIYHLTTKDGWSNDLQSIVWNSKGKYYDLYFLHSKTADDPNEAGNQDWLHTTTKDFIHFTPQNSAIKADGPEAPYTWKSAWTGTVLVNDGRIQGVPKGAQVAYFSGLEKHDGGSQNVWIAWSSDNGRTFSHVLNNSAPVIDHSWNFTSQNKVDERDPAVVYWHGKMLMYTAEGSELGVYQSKDGIKWTKADPNGASKVGIGTYLQGISNQDSTPVECPVLRTMKMPSGKTKQVLFFGAKAPHVGQTTGTYYIVGHLDDNGLFAPETNARRLDQGSDYYGANFSGSADLNNASSTIKSIGWVGNWSYTSSGVHNDESANSEFTKHLGSYSVARNLELGNDMSIKSTPIVGQGKEVKHYNSVSKDHPINGANASSNKPFTNGRDTNGLVHNLLDVPNLSVNKAYNLHFYNTKGNYKGRIYIDIWQGGDYVRFNYDPSNGWYNVKSRSGELDKGRNGQIASSYYYDGLLGNGNGYSANSGVMNQKTINLKVLTDKNSVEFFFPNGQSYTVARFNTSQKQDFKIFTEDPTNGNKVNITQTNLNQN</sequence>
<proteinExistence type="inferred from homology"/>
<dbReference type="AlphaFoldDB" id="A0A256LHU3"/>
<dbReference type="SMART" id="SM00640">
    <property type="entry name" value="Glyco_32"/>
    <property type="match status" value="1"/>
</dbReference>
<dbReference type="InterPro" id="IPR001362">
    <property type="entry name" value="Glyco_hydro_32"/>
</dbReference>
<dbReference type="PANTHER" id="PTHR42800">
    <property type="entry name" value="EXOINULINASE INUD (AFU_ORTHOLOGUE AFUA_5G00480)"/>
    <property type="match status" value="1"/>
</dbReference>
<comment type="caution">
    <text evidence="7">The sequence shown here is derived from an EMBL/GenBank/DDBJ whole genome shotgun (WGS) entry which is preliminary data.</text>
</comment>
<evidence type="ECO:0000313" key="9">
    <source>
        <dbReference type="Proteomes" id="UP000216316"/>
    </source>
</evidence>
<dbReference type="EMBL" id="NGNV01000003">
    <property type="protein sequence ID" value="OYR88927.1"/>
    <property type="molecule type" value="Genomic_DNA"/>
</dbReference>
<dbReference type="EMBL" id="NGNX01000005">
    <property type="protein sequence ID" value="OYR92964.1"/>
    <property type="molecule type" value="Genomic_DNA"/>
</dbReference>
<dbReference type="Gene3D" id="2.115.10.20">
    <property type="entry name" value="Glycosyl hydrolase domain, family 43"/>
    <property type="match status" value="1"/>
</dbReference>
<dbReference type="SUPFAM" id="SSF75005">
    <property type="entry name" value="Arabinanase/levansucrase/invertase"/>
    <property type="match status" value="1"/>
</dbReference>
<evidence type="ECO:0000256" key="3">
    <source>
        <dbReference type="ARBA" id="ARBA00023295"/>
    </source>
</evidence>
<gene>
    <name evidence="6" type="ORF">CBF53_01040</name>
    <name evidence="7" type="ORF">CBF70_01800</name>
</gene>
<evidence type="ECO:0000313" key="6">
    <source>
        <dbReference type="EMBL" id="OYR88927.1"/>
    </source>
</evidence>
<organism evidence="7 8">
    <name type="scientific">Lactobacillus taiwanensis</name>
    <dbReference type="NCBI Taxonomy" id="508451"/>
    <lineage>
        <taxon>Bacteria</taxon>
        <taxon>Bacillati</taxon>
        <taxon>Bacillota</taxon>
        <taxon>Bacilli</taxon>
        <taxon>Lactobacillales</taxon>
        <taxon>Lactobacillaceae</taxon>
        <taxon>Lactobacillus</taxon>
    </lineage>
</organism>
<name>A0A256LHU3_9LACO</name>
<dbReference type="InterPro" id="IPR023296">
    <property type="entry name" value="Glyco_hydro_beta-prop_sf"/>
</dbReference>
<evidence type="ECO:0000256" key="1">
    <source>
        <dbReference type="ARBA" id="ARBA00009902"/>
    </source>
</evidence>
<feature type="chain" id="PRO_5013214144" evidence="4">
    <location>
        <begin position="30"/>
        <end position="579"/>
    </location>
</feature>
<dbReference type="RefSeq" id="WP_094496632.1">
    <property type="nucleotide sequence ID" value="NZ_NGNV01000003.1"/>
</dbReference>
<evidence type="ECO:0000256" key="2">
    <source>
        <dbReference type="ARBA" id="ARBA00022801"/>
    </source>
</evidence>
<evidence type="ECO:0000256" key="4">
    <source>
        <dbReference type="SAM" id="SignalP"/>
    </source>
</evidence>
<feature type="domain" description="Glycosyl hydrolase family 32 N-terminal" evidence="5">
    <location>
        <begin position="42"/>
        <end position="377"/>
    </location>
</feature>
<reference evidence="8 9" key="3">
    <citation type="submission" date="2017-09" db="EMBL/GenBank/DDBJ databases">
        <title>Tripartite evolution among Lactobacillus johnsonii, Lactobacillus taiwanensis, Lactobacillus reuteri and their rodent host.</title>
        <authorList>
            <person name="Wang T."/>
            <person name="Knowles S."/>
            <person name="Cheng C."/>
        </authorList>
    </citation>
    <scope>NUCLEOTIDE SEQUENCE [LARGE SCALE GENOMIC DNA]</scope>
    <source>
        <strain evidence="7 8">609q</strain>
        <strain evidence="6 9">609u</strain>
    </source>
</reference>
<evidence type="ECO:0000313" key="8">
    <source>
        <dbReference type="Proteomes" id="UP000215828"/>
    </source>
</evidence>
<keyword evidence="3" id="KW-0326">Glycosidase</keyword>
<accession>A0A256LHU3</accession>
<evidence type="ECO:0000313" key="7">
    <source>
        <dbReference type="EMBL" id="OYR92964.1"/>
    </source>
</evidence>
<reference evidence="6 9" key="2">
    <citation type="submission" date="2017-05" db="EMBL/GenBank/DDBJ databases">
        <authorList>
            <person name="Lin X.B."/>
            <person name="Stothard P."/>
            <person name="Tasseva G."/>
            <person name="Walter J."/>
        </authorList>
    </citation>
    <scope>NUCLEOTIDE SEQUENCE [LARGE SCALE GENOMIC DNA]</scope>
    <source>
        <strain evidence="6 9">609u</strain>
    </source>
</reference>
<keyword evidence="2" id="KW-0378">Hydrolase</keyword>
<keyword evidence="9" id="KW-1185">Reference proteome</keyword>
<protein>
    <submittedName>
        <fullName evidence="7">Exo-beta-D-fructosidase</fullName>
    </submittedName>
</protein>
<comment type="similarity">
    <text evidence="1">Belongs to the glycosyl hydrolase 32 family.</text>
</comment>
<reference evidence="7 8" key="1">
    <citation type="submission" date="2017-04" db="EMBL/GenBank/DDBJ databases">
        <authorList>
            <person name="Afonso C.L."/>
            <person name="Miller P.J."/>
            <person name="Scott M.A."/>
            <person name="Spackman E."/>
            <person name="Goraichik I."/>
            <person name="Dimitrov K.M."/>
            <person name="Suarez D.L."/>
            <person name="Swayne D.E."/>
        </authorList>
    </citation>
    <scope>NUCLEOTIDE SEQUENCE [LARGE SCALE GENOMIC DNA]</scope>
    <source>
        <strain evidence="7 8">609q</strain>
    </source>
</reference>
<keyword evidence="4" id="KW-0732">Signal</keyword>
<dbReference type="Pfam" id="PF00251">
    <property type="entry name" value="Glyco_hydro_32N"/>
    <property type="match status" value="1"/>
</dbReference>
<dbReference type="Proteomes" id="UP000215828">
    <property type="component" value="Unassembled WGS sequence"/>
</dbReference>
<evidence type="ECO:0000259" key="5">
    <source>
        <dbReference type="Pfam" id="PF00251"/>
    </source>
</evidence>